<sequence length="64" mass="6764">MNPDEPTLRETRLARLGWLLVAVGAALEVLRTVLNDTSLNSLLGMAVVSTVAGVAALLRAGRHL</sequence>
<dbReference type="KEGG" id="ria:C7V51_03125"/>
<protein>
    <submittedName>
        <fullName evidence="2">Uncharacterized protein</fullName>
    </submittedName>
</protein>
<dbReference type="RefSeq" id="WP_104354175.1">
    <property type="nucleotide sequence ID" value="NZ_CP028130.1"/>
</dbReference>
<dbReference type="AlphaFoldDB" id="A0AAD1ELF4"/>
<keyword evidence="1" id="KW-0472">Membrane</keyword>
<gene>
    <name evidence="2" type="ORF">C7V51_03125</name>
</gene>
<feature type="transmembrane region" description="Helical" evidence="1">
    <location>
        <begin position="42"/>
        <end position="61"/>
    </location>
</feature>
<proteinExistence type="predicted"/>
<dbReference type="EMBL" id="CP028130">
    <property type="protein sequence ID" value="AZZ54988.1"/>
    <property type="molecule type" value="Genomic_DNA"/>
</dbReference>
<dbReference type="Proteomes" id="UP000283946">
    <property type="component" value="Chromosome"/>
</dbReference>
<reference evidence="2 3" key="1">
    <citation type="submission" date="2018-03" db="EMBL/GenBank/DDBJ databases">
        <title>Bacteriophage NCPPB3778 and a type I-E CRISPR drive the evolution of the US Biological Select Agent, Rathayibacter toxicus.</title>
        <authorList>
            <person name="Davis E.W.II."/>
            <person name="Tabima J.F."/>
            <person name="Weisberg A.J."/>
            <person name="Dantas Lopes L."/>
            <person name="Wiseman M.S."/>
            <person name="Wiseman M.S."/>
            <person name="Pupko T."/>
            <person name="Belcher M.S."/>
            <person name="Sechler A.J."/>
            <person name="Tancos M.A."/>
            <person name="Schroeder B.K."/>
            <person name="Murray T.D."/>
            <person name="Luster D.G."/>
            <person name="Schneider W.L."/>
            <person name="Rogers E."/>
            <person name="Andreote F.D."/>
            <person name="Grunwald N.J."/>
            <person name="Putnam M.L."/>
            <person name="Chang J.H."/>
        </authorList>
    </citation>
    <scope>NUCLEOTIDE SEQUENCE [LARGE SCALE GENOMIC DNA]</scope>
    <source>
        <strain evidence="2 3">NCCPB 2253</strain>
    </source>
</reference>
<name>A0AAD1ELF4_9MICO</name>
<organism evidence="2 3">
    <name type="scientific">Rathayibacter iranicus</name>
    <dbReference type="NCBI Taxonomy" id="59737"/>
    <lineage>
        <taxon>Bacteria</taxon>
        <taxon>Bacillati</taxon>
        <taxon>Actinomycetota</taxon>
        <taxon>Actinomycetes</taxon>
        <taxon>Micrococcales</taxon>
        <taxon>Microbacteriaceae</taxon>
        <taxon>Rathayibacter</taxon>
    </lineage>
</organism>
<feature type="transmembrane region" description="Helical" evidence="1">
    <location>
        <begin position="12"/>
        <end position="30"/>
    </location>
</feature>
<accession>A0AAD1ELF4</accession>
<keyword evidence="1" id="KW-1133">Transmembrane helix</keyword>
<evidence type="ECO:0000313" key="2">
    <source>
        <dbReference type="EMBL" id="AZZ54988.1"/>
    </source>
</evidence>
<evidence type="ECO:0000313" key="3">
    <source>
        <dbReference type="Proteomes" id="UP000283946"/>
    </source>
</evidence>
<keyword evidence="1" id="KW-0812">Transmembrane</keyword>
<evidence type="ECO:0000256" key="1">
    <source>
        <dbReference type="SAM" id="Phobius"/>
    </source>
</evidence>